<dbReference type="PANTHER" id="PTHR47019:SF1">
    <property type="entry name" value="LIPID II FLIPPASE MURJ"/>
    <property type="match status" value="1"/>
</dbReference>
<name>A0A4Z0W9J4_9GAMM</name>
<evidence type="ECO:0000256" key="6">
    <source>
        <dbReference type="ARBA" id="ARBA00022989"/>
    </source>
</evidence>
<evidence type="ECO:0000256" key="3">
    <source>
        <dbReference type="ARBA" id="ARBA00022692"/>
    </source>
</evidence>
<dbReference type="EMBL" id="SRMF01000010">
    <property type="protein sequence ID" value="TGG91092.1"/>
    <property type="molecule type" value="Genomic_DNA"/>
</dbReference>
<comment type="subcellular location">
    <subcellularLocation>
        <location evidence="10">Cell inner membrane</location>
        <topology evidence="10">Multi-pass membrane protein</topology>
    </subcellularLocation>
    <subcellularLocation>
        <location evidence="1">Cell membrane</location>
        <topology evidence="1">Multi-pass membrane protein</topology>
    </subcellularLocation>
</comment>
<dbReference type="HAMAP" id="MF_02078">
    <property type="entry name" value="MurJ_MviN"/>
    <property type="match status" value="1"/>
</dbReference>
<dbReference type="PRINTS" id="PR01806">
    <property type="entry name" value="VIRFACTRMVIN"/>
</dbReference>
<feature type="transmembrane region" description="Helical" evidence="10">
    <location>
        <begin position="357"/>
        <end position="378"/>
    </location>
</feature>
<sequence>MANARLLKSSLIVSAGTMVSRVLGLVRDVVMANLLGATNSADAFYVAFKIPNFFRRLFAEGAFAQAFVPVLSEYREQGGLVAVQELVNRVVAVLGASLFLLCVLAWVAAPGIAWLFASGFHQYPDKLDLTAELIRWTFPYLGFISLVAFAGGILNTYGRYAVPALTPVLLNLSLIGAAFWLTPYAETPAHALAFGVLIAGMAQLLFQIPFLWRLSLLPKPVWETSHPGVRRILALMAPAMLAVSVSQINLLLDTVLASWLEGGSVAWLYYSDRLTELPLGVIGIAIGTVVLPSLSALSAQDNREAFRDGLAWAVRMVLLLGIPSAVALWVLGAPIISTLFFHGAMTPYDVTQSTGSLRAYTLGLTAFMLIKVLAPGFFSRQDMKTPVKIATAALVANMVFNLILIWPLAHVGLALATSLSAWLNAGLLAWMLIRQGYFAPLKLLRHPRTLAILVAALLMAGVLDWLSPSLEWWLLADLYSRVLQLAALIGVGLVVYVAMLALLGWRPRHLTR</sequence>
<organism evidence="12 13">
    <name type="scientific">Natronospirillum operosum</name>
    <dbReference type="NCBI Taxonomy" id="2759953"/>
    <lineage>
        <taxon>Bacteria</taxon>
        <taxon>Pseudomonadati</taxon>
        <taxon>Pseudomonadota</taxon>
        <taxon>Gammaproteobacteria</taxon>
        <taxon>Oceanospirillales</taxon>
        <taxon>Natronospirillaceae</taxon>
        <taxon>Natronospirillum</taxon>
    </lineage>
</organism>
<evidence type="ECO:0000256" key="10">
    <source>
        <dbReference type="HAMAP-Rule" id="MF_02078"/>
    </source>
</evidence>
<dbReference type="PANTHER" id="PTHR47019">
    <property type="entry name" value="LIPID II FLIPPASE MURJ"/>
    <property type="match status" value="1"/>
</dbReference>
<evidence type="ECO:0000256" key="11">
    <source>
        <dbReference type="PIRNR" id="PIRNR002869"/>
    </source>
</evidence>
<dbReference type="GO" id="GO:0071555">
    <property type="term" value="P:cell wall organization"/>
    <property type="evidence" value="ECO:0007669"/>
    <property type="project" value="UniProtKB-UniRule"/>
</dbReference>
<reference evidence="12 13" key="1">
    <citation type="submission" date="2019-04" db="EMBL/GenBank/DDBJ databases">
        <title>Natronospirillum operosus gen. nov., sp. nov., a haloalkaliphilic satellite isolated from decaying biomass of laboratory culture of cyanobacterium Geitlerinema sp. and proposal of Natronospirillaceae fam. nov. and Saccharospirillaceae fam. nov.</title>
        <authorList>
            <person name="Kevbrin V."/>
            <person name="Boltyanskaya Y."/>
            <person name="Koziaeva V."/>
            <person name="Grouzdev D.S."/>
            <person name="Park M."/>
            <person name="Cho J."/>
        </authorList>
    </citation>
    <scope>NUCLEOTIDE SEQUENCE [LARGE SCALE GENOMIC DNA]</scope>
    <source>
        <strain evidence="12 13">G-116</strain>
    </source>
</reference>
<keyword evidence="5 10" id="KW-0573">Peptidoglycan synthesis</keyword>
<feature type="transmembrane region" description="Helical" evidence="10">
    <location>
        <begin position="164"/>
        <end position="185"/>
    </location>
</feature>
<dbReference type="GO" id="GO:0008360">
    <property type="term" value="P:regulation of cell shape"/>
    <property type="evidence" value="ECO:0007669"/>
    <property type="project" value="UniProtKB-UniRule"/>
</dbReference>
<keyword evidence="6 10" id="KW-1133">Transmembrane helix</keyword>
<keyword evidence="10 11" id="KW-0813">Transport</keyword>
<dbReference type="NCBIfam" id="TIGR01695">
    <property type="entry name" value="murJ_mviN"/>
    <property type="match status" value="1"/>
</dbReference>
<comment type="caution">
    <text evidence="12">The sequence shown here is derived from an EMBL/GenBank/DDBJ whole genome shotgun (WGS) entry which is preliminary data.</text>
</comment>
<dbReference type="GO" id="GO:0015648">
    <property type="term" value="F:lipid-linked peptidoglycan transporter activity"/>
    <property type="evidence" value="ECO:0007669"/>
    <property type="project" value="UniProtKB-UniRule"/>
</dbReference>
<evidence type="ECO:0000256" key="7">
    <source>
        <dbReference type="ARBA" id="ARBA00023136"/>
    </source>
</evidence>
<feature type="transmembrane region" description="Helical" evidence="10">
    <location>
        <begin position="137"/>
        <end position="157"/>
    </location>
</feature>
<dbReference type="RefSeq" id="WP_135484514.1">
    <property type="nucleotide sequence ID" value="NZ_SRMF01000010.1"/>
</dbReference>
<keyword evidence="13" id="KW-1185">Reference proteome</keyword>
<evidence type="ECO:0000256" key="9">
    <source>
        <dbReference type="ARBA" id="ARBA00061532"/>
    </source>
</evidence>
<keyword evidence="4 10" id="KW-0133">Cell shape</keyword>
<comment type="pathway">
    <text evidence="10">Cell wall biogenesis; peptidoglycan biosynthesis.</text>
</comment>
<gene>
    <name evidence="10 12" type="primary">murJ</name>
    <name evidence="12" type="ORF">E4656_17005</name>
</gene>
<comment type="function">
    <text evidence="8 10 11">Involved in peptidoglycan biosynthesis. Transports lipid-linked peptidoglycan precursors from the inner to the outer leaflet of the cytoplasmic membrane.</text>
</comment>
<feature type="transmembrane region" description="Helical" evidence="10">
    <location>
        <begin position="482"/>
        <end position="505"/>
    </location>
</feature>
<keyword evidence="10" id="KW-0997">Cell inner membrane</keyword>
<feature type="transmembrane region" description="Helical" evidence="10">
    <location>
        <begin position="421"/>
        <end position="438"/>
    </location>
</feature>
<keyword evidence="7 10" id="KW-0472">Membrane</keyword>
<feature type="transmembrane region" description="Helical" evidence="10">
    <location>
        <begin position="390"/>
        <end position="409"/>
    </location>
</feature>
<dbReference type="GO" id="GO:0009252">
    <property type="term" value="P:peptidoglycan biosynthetic process"/>
    <property type="evidence" value="ECO:0007669"/>
    <property type="project" value="UniProtKB-UniRule"/>
</dbReference>
<feature type="transmembrane region" description="Helical" evidence="10">
    <location>
        <begin position="317"/>
        <end position="345"/>
    </location>
</feature>
<dbReference type="Proteomes" id="UP000297475">
    <property type="component" value="Unassembled WGS sequence"/>
</dbReference>
<feature type="transmembrane region" description="Helical" evidence="10">
    <location>
        <begin position="277"/>
        <end position="297"/>
    </location>
</feature>
<dbReference type="UniPathway" id="UPA00219"/>
<evidence type="ECO:0000256" key="8">
    <source>
        <dbReference type="ARBA" id="ARBA00060041"/>
    </source>
</evidence>
<feature type="transmembrane region" description="Helical" evidence="10">
    <location>
        <begin position="232"/>
        <end position="252"/>
    </location>
</feature>
<evidence type="ECO:0000256" key="1">
    <source>
        <dbReference type="ARBA" id="ARBA00004651"/>
    </source>
</evidence>
<dbReference type="InterPro" id="IPR004268">
    <property type="entry name" value="MurJ"/>
</dbReference>
<dbReference type="GO" id="GO:0005886">
    <property type="term" value="C:plasma membrane"/>
    <property type="evidence" value="ECO:0007669"/>
    <property type="project" value="UniProtKB-SubCell"/>
</dbReference>
<feature type="transmembrane region" description="Helical" evidence="10">
    <location>
        <begin position="191"/>
        <end position="212"/>
    </location>
</feature>
<comment type="similarity">
    <text evidence="9 10 11">Belongs to the MurJ/MviN family.</text>
</comment>
<dbReference type="PIRSF" id="PIRSF002869">
    <property type="entry name" value="MviN"/>
    <property type="match status" value="1"/>
</dbReference>
<dbReference type="GO" id="GO:0034204">
    <property type="term" value="P:lipid translocation"/>
    <property type="evidence" value="ECO:0007669"/>
    <property type="project" value="TreeGrafter"/>
</dbReference>
<keyword evidence="3 10" id="KW-0812">Transmembrane</keyword>
<keyword evidence="10 11" id="KW-0961">Cell wall biogenesis/degradation</keyword>
<dbReference type="CDD" id="cd13123">
    <property type="entry name" value="MATE_MurJ_like"/>
    <property type="match status" value="1"/>
</dbReference>
<dbReference type="OrthoDB" id="9816572at2"/>
<dbReference type="AlphaFoldDB" id="A0A4Z0W9J4"/>
<keyword evidence="2 10" id="KW-1003">Cell membrane</keyword>
<evidence type="ECO:0000313" key="12">
    <source>
        <dbReference type="EMBL" id="TGG91092.1"/>
    </source>
</evidence>
<dbReference type="InterPro" id="IPR051050">
    <property type="entry name" value="Lipid_II_flippase_MurJ/MviN"/>
</dbReference>
<proteinExistence type="inferred from homology"/>
<feature type="transmembrane region" description="Helical" evidence="10">
    <location>
        <begin position="450"/>
        <end position="470"/>
    </location>
</feature>
<evidence type="ECO:0000256" key="4">
    <source>
        <dbReference type="ARBA" id="ARBA00022960"/>
    </source>
</evidence>
<evidence type="ECO:0000256" key="2">
    <source>
        <dbReference type="ARBA" id="ARBA00022475"/>
    </source>
</evidence>
<dbReference type="Pfam" id="PF03023">
    <property type="entry name" value="MurJ"/>
    <property type="match status" value="1"/>
</dbReference>
<evidence type="ECO:0000313" key="13">
    <source>
        <dbReference type="Proteomes" id="UP000297475"/>
    </source>
</evidence>
<evidence type="ECO:0000256" key="5">
    <source>
        <dbReference type="ARBA" id="ARBA00022984"/>
    </source>
</evidence>
<accession>A0A4Z0W9J4</accession>
<protein>
    <recommendedName>
        <fullName evidence="10">Probable lipid II flippase MurJ</fullName>
    </recommendedName>
</protein>
<feature type="transmembrane region" description="Helical" evidence="10">
    <location>
        <begin position="90"/>
        <end position="117"/>
    </location>
</feature>